<dbReference type="GO" id="GO:0005737">
    <property type="term" value="C:cytoplasm"/>
    <property type="evidence" value="ECO:0007669"/>
    <property type="project" value="UniProtKB-SubCell"/>
</dbReference>
<keyword evidence="1 9" id="KW-0963">Cytoplasm</keyword>
<comment type="subunit">
    <text evidence="9">Homohexamer.</text>
</comment>
<dbReference type="PANTHER" id="PTHR21342:SF1">
    <property type="entry name" value="PHOSPHOPANTETHEINE ADENYLYLTRANSFERASE"/>
    <property type="match status" value="1"/>
</dbReference>
<evidence type="ECO:0000256" key="3">
    <source>
        <dbReference type="ARBA" id="ARBA00022695"/>
    </source>
</evidence>
<dbReference type="InterPro" id="IPR004821">
    <property type="entry name" value="Cyt_trans-like"/>
</dbReference>
<dbReference type="InterPro" id="IPR014729">
    <property type="entry name" value="Rossmann-like_a/b/a_fold"/>
</dbReference>
<dbReference type="PANTHER" id="PTHR21342">
    <property type="entry name" value="PHOSPHOPANTETHEINE ADENYLYLTRANSFERASE"/>
    <property type="match status" value="1"/>
</dbReference>
<feature type="binding site" evidence="9">
    <location>
        <position position="17"/>
    </location>
    <ligand>
        <name>ATP</name>
        <dbReference type="ChEBI" id="CHEBI:30616"/>
    </ligand>
</feature>
<reference evidence="11" key="1">
    <citation type="submission" date="2022-05" db="EMBL/GenBank/DDBJ databases">
        <title>Using nanopore sequencing to obtain complete genomes from saliva samples.</title>
        <authorList>
            <person name="Baker J.L."/>
        </authorList>
    </citation>
    <scope>NUCLEOTIDE SEQUENCE</scope>
    <source>
        <strain evidence="11">JCVI-JB-Ag32</strain>
    </source>
</reference>
<dbReference type="PRINTS" id="PR01020">
    <property type="entry name" value="LPSBIOSNTHSS"/>
</dbReference>
<organism evidence="11 12">
    <name type="scientific">Actinomyces graevenitzii</name>
    <dbReference type="NCBI Taxonomy" id="55565"/>
    <lineage>
        <taxon>Bacteria</taxon>
        <taxon>Bacillati</taxon>
        <taxon>Actinomycetota</taxon>
        <taxon>Actinomycetes</taxon>
        <taxon>Actinomycetales</taxon>
        <taxon>Actinomycetaceae</taxon>
        <taxon>Actinomyces</taxon>
    </lineage>
</organism>
<evidence type="ECO:0000256" key="2">
    <source>
        <dbReference type="ARBA" id="ARBA00022679"/>
    </source>
</evidence>
<feature type="binding site" evidence="9">
    <location>
        <position position="89"/>
    </location>
    <ligand>
        <name>substrate</name>
    </ligand>
</feature>
<proteinExistence type="inferred from homology"/>
<evidence type="ECO:0000256" key="9">
    <source>
        <dbReference type="HAMAP-Rule" id="MF_00151"/>
    </source>
</evidence>
<feature type="binding site" evidence="9">
    <location>
        <begin position="124"/>
        <end position="130"/>
    </location>
    <ligand>
        <name>ATP</name>
        <dbReference type="ChEBI" id="CHEBI:30616"/>
    </ligand>
</feature>
<comment type="similarity">
    <text evidence="9">Belongs to the bacterial CoaD family.</text>
</comment>
<feature type="domain" description="Cytidyltransferase-like" evidence="10">
    <location>
        <begin position="5"/>
        <end position="133"/>
    </location>
</feature>
<evidence type="ECO:0000256" key="4">
    <source>
        <dbReference type="ARBA" id="ARBA00022741"/>
    </source>
</evidence>
<dbReference type="Pfam" id="PF01467">
    <property type="entry name" value="CTP_transf_like"/>
    <property type="match status" value="1"/>
</dbReference>
<dbReference type="HAMAP" id="MF_00151">
    <property type="entry name" value="PPAT_bact"/>
    <property type="match status" value="1"/>
</dbReference>
<dbReference type="EC" id="2.7.7.3" evidence="9"/>
<dbReference type="KEGG" id="agh:M3I41_03160"/>
<dbReference type="AlphaFoldDB" id="A0A9E7AKH2"/>
<evidence type="ECO:0000256" key="6">
    <source>
        <dbReference type="ARBA" id="ARBA00022842"/>
    </source>
</evidence>
<dbReference type="NCBIfam" id="TIGR01510">
    <property type="entry name" value="coaD_prev_kdtB"/>
    <property type="match status" value="1"/>
</dbReference>
<feature type="binding site" evidence="9">
    <location>
        <position position="9"/>
    </location>
    <ligand>
        <name>substrate</name>
    </ligand>
</feature>
<evidence type="ECO:0000256" key="5">
    <source>
        <dbReference type="ARBA" id="ARBA00022840"/>
    </source>
</evidence>
<dbReference type="GO" id="GO:0005524">
    <property type="term" value="F:ATP binding"/>
    <property type="evidence" value="ECO:0007669"/>
    <property type="project" value="UniProtKB-KW"/>
</dbReference>
<dbReference type="Gene3D" id="3.40.50.620">
    <property type="entry name" value="HUPs"/>
    <property type="match status" value="1"/>
</dbReference>
<dbReference type="SUPFAM" id="SSF52374">
    <property type="entry name" value="Nucleotidylyl transferase"/>
    <property type="match status" value="1"/>
</dbReference>
<feature type="site" description="Transition state stabilizer" evidence="9">
    <location>
        <position position="17"/>
    </location>
</feature>
<dbReference type="GO" id="GO:0015937">
    <property type="term" value="P:coenzyme A biosynthetic process"/>
    <property type="evidence" value="ECO:0007669"/>
    <property type="project" value="UniProtKB-UniRule"/>
</dbReference>
<sequence length="156" mass="16455">MRIALYPGSFDPITNGHVDIVSRAANIFDQVVVAVAQNRDKRGRYHFSDEQRVRLATASLSHLQNVKVVALHGLVASYAEQIGAVAIVKGLRNGSDLDSEAPMAFINTQLGGVETVFLPAAPGMGHISSSLVKDVASYGGNIDSLVPSVVATALKS</sequence>
<dbReference type="EMBL" id="CP097095">
    <property type="protein sequence ID" value="UQF80289.1"/>
    <property type="molecule type" value="Genomic_DNA"/>
</dbReference>
<comment type="catalytic activity">
    <reaction evidence="8 9">
        <text>(R)-4'-phosphopantetheine + ATP + H(+) = 3'-dephospho-CoA + diphosphate</text>
        <dbReference type="Rhea" id="RHEA:19801"/>
        <dbReference type="ChEBI" id="CHEBI:15378"/>
        <dbReference type="ChEBI" id="CHEBI:30616"/>
        <dbReference type="ChEBI" id="CHEBI:33019"/>
        <dbReference type="ChEBI" id="CHEBI:57328"/>
        <dbReference type="ChEBI" id="CHEBI:61723"/>
        <dbReference type="EC" id="2.7.7.3"/>
    </reaction>
</comment>
<dbReference type="GO" id="GO:0004595">
    <property type="term" value="F:pantetheine-phosphate adenylyltransferase activity"/>
    <property type="evidence" value="ECO:0007669"/>
    <property type="project" value="UniProtKB-UniRule"/>
</dbReference>
<keyword evidence="6 9" id="KW-0460">Magnesium</keyword>
<protein>
    <recommendedName>
        <fullName evidence="9">Phosphopantetheine adenylyltransferase</fullName>
        <ecNumber evidence="9">2.7.7.3</ecNumber>
    </recommendedName>
    <alternativeName>
        <fullName evidence="9">Dephospho-CoA pyrophosphorylase</fullName>
    </alternativeName>
    <alternativeName>
        <fullName evidence="9">Pantetheine-phosphate adenylyltransferase</fullName>
        <shortName evidence="9">PPAT</shortName>
    </alternativeName>
</protein>
<dbReference type="NCBIfam" id="TIGR00125">
    <property type="entry name" value="cyt_tran_rel"/>
    <property type="match status" value="1"/>
</dbReference>
<comment type="pathway">
    <text evidence="9">Cofactor biosynthesis; coenzyme A biosynthesis; CoA from (R)-pantothenate: step 4/5.</text>
</comment>
<feature type="binding site" evidence="9">
    <location>
        <begin position="90"/>
        <end position="92"/>
    </location>
    <ligand>
        <name>ATP</name>
        <dbReference type="ChEBI" id="CHEBI:30616"/>
    </ligand>
</feature>
<evidence type="ECO:0000256" key="1">
    <source>
        <dbReference type="ARBA" id="ARBA00022490"/>
    </source>
</evidence>
<dbReference type="Proteomes" id="UP000830236">
    <property type="component" value="Chromosome"/>
</dbReference>
<feature type="binding site" evidence="9">
    <location>
        <position position="100"/>
    </location>
    <ligand>
        <name>ATP</name>
        <dbReference type="ChEBI" id="CHEBI:30616"/>
    </ligand>
</feature>
<feature type="binding site" evidence="9">
    <location>
        <begin position="9"/>
        <end position="10"/>
    </location>
    <ligand>
        <name>ATP</name>
        <dbReference type="ChEBI" id="CHEBI:30616"/>
    </ligand>
</feature>
<name>A0A9E7AKH2_9ACTO</name>
<dbReference type="InterPro" id="IPR001980">
    <property type="entry name" value="PPAT"/>
</dbReference>
<evidence type="ECO:0000313" key="12">
    <source>
        <dbReference type="Proteomes" id="UP000830236"/>
    </source>
</evidence>
<keyword evidence="2 9" id="KW-0808">Transferase</keyword>
<comment type="function">
    <text evidence="9">Reversibly transfers an adenylyl group from ATP to 4'-phosphopantetheine, yielding dephospho-CoA (dPCoA) and pyrophosphate.</text>
</comment>
<comment type="cofactor">
    <cofactor evidence="9">
        <name>Mg(2+)</name>
        <dbReference type="ChEBI" id="CHEBI:18420"/>
    </cofactor>
</comment>
<feature type="binding site" evidence="9">
    <location>
        <position position="75"/>
    </location>
    <ligand>
        <name>substrate</name>
    </ligand>
</feature>
<keyword evidence="5 9" id="KW-0067">ATP-binding</keyword>
<keyword evidence="4 9" id="KW-0547">Nucleotide-binding</keyword>
<evidence type="ECO:0000313" key="11">
    <source>
        <dbReference type="EMBL" id="UQF80289.1"/>
    </source>
</evidence>
<accession>A0A9E7AKH2</accession>
<evidence type="ECO:0000256" key="8">
    <source>
        <dbReference type="ARBA" id="ARBA00029346"/>
    </source>
</evidence>
<evidence type="ECO:0000259" key="10">
    <source>
        <dbReference type="Pfam" id="PF01467"/>
    </source>
</evidence>
<comment type="subcellular location">
    <subcellularLocation>
        <location evidence="9">Cytoplasm</location>
    </subcellularLocation>
</comment>
<gene>
    <name evidence="9 11" type="primary">coaD</name>
    <name evidence="11" type="ORF">M3I41_03160</name>
</gene>
<keyword evidence="7 9" id="KW-0173">Coenzyme A biosynthesis</keyword>
<keyword evidence="3 9" id="KW-0548">Nucleotidyltransferase</keyword>
<feature type="binding site" evidence="9">
    <location>
        <position position="41"/>
    </location>
    <ligand>
        <name>substrate</name>
    </ligand>
</feature>
<dbReference type="CDD" id="cd02163">
    <property type="entry name" value="PPAT"/>
    <property type="match status" value="1"/>
</dbReference>
<evidence type="ECO:0000256" key="7">
    <source>
        <dbReference type="ARBA" id="ARBA00022993"/>
    </source>
</evidence>